<dbReference type="Gene3D" id="3.40.50.720">
    <property type="entry name" value="NAD(P)-binding Rossmann-like Domain"/>
    <property type="match status" value="1"/>
</dbReference>
<dbReference type="GO" id="GO:0005737">
    <property type="term" value="C:cytoplasm"/>
    <property type="evidence" value="ECO:0007669"/>
    <property type="project" value="TreeGrafter"/>
</dbReference>
<dbReference type="RefSeq" id="WP_129128848.1">
    <property type="nucleotide sequence ID" value="NZ_SDHW01000001.1"/>
</dbReference>
<dbReference type="PANTHER" id="PTHR48079">
    <property type="entry name" value="PROTEIN YEEZ"/>
    <property type="match status" value="1"/>
</dbReference>
<dbReference type="OrthoDB" id="9803111at2"/>
<comment type="caution">
    <text evidence="2">The sequence shown here is derived from an EMBL/GenBank/DDBJ whole genome shotgun (WGS) entry which is preliminary data.</text>
</comment>
<dbReference type="InterPro" id="IPR036291">
    <property type="entry name" value="NAD(P)-bd_dom_sf"/>
</dbReference>
<dbReference type="Pfam" id="PF01370">
    <property type="entry name" value="Epimerase"/>
    <property type="match status" value="1"/>
</dbReference>
<protein>
    <submittedName>
        <fullName evidence="2">NAD-dependent epimerase/dehydratase family protein</fullName>
    </submittedName>
</protein>
<dbReference type="SUPFAM" id="SSF51735">
    <property type="entry name" value="NAD(P)-binding Rossmann-fold domains"/>
    <property type="match status" value="1"/>
</dbReference>
<dbReference type="Proteomes" id="UP000290204">
    <property type="component" value="Unassembled WGS sequence"/>
</dbReference>
<reference evidence="2 3" key="1">
    <citation type="submission" date="2019-01" db="EMBL/GenBank/DDBJ databases">
        <title>Lacibacter sp. strain TTM-7.</title>
        <authorList>
            <person name="Chen W.-M."/>
        </authorList>
    </citation>
    <scope>NUCLEOTIDE SEQUENCE [LARGE SCALE GENOMIC DNA]</scope>
    <source>
        <strain evidence="2 3">TTM-7</strain>
    </source>
</reference>
<evidence type="ECO:0000313" key="2">
    <source>
        <dbReference type="EMBL" id="RXK61475.1"/>
    </source>
</evidence>
<dbReference type="InterPro" id="IPR051783">
    <property type="entry name" value="NAD(P)-dependent_oxidoreduct"/>
</dbReference>
<keyword evidence="3" id="KW-1185">Reference proteome</keyword>
<gene>
    <name evidence="2" type="ORF">ESA94_00200</name>
</gene>
<dbReference type="PANTHER" id="PTHR48079:SF6">
    <property type="entry name" value="NAD(P)-BINDING DOMAIN-CONTAINING PROTEIN-RELATED"/>
    <property type="match status" value="1"/>
</dbReference>
<proteinExistence type="predicted"/>
<dbReference type="GO" id="GO:0004029">
    <property type="term" value="F:aldehyde dehydrogenase (NAD+) activity"/>
    <property type="evidence" value="ECO:0007669"/>
    <property type="project" value="TreeGrafter"/>
</dbReference>
<feature type="domain" description="NAD-dependent epimerase/dehydratase" evidence="1">
    <location>
        <begin position="3"/>
        <end position="228"/>
    </location>
</feature>
<dbReference type="EMBL" id="SDHW01000001">
    <property type="protein sequence ID" value="RXK61475.1"/>
    <property type="molecule type" value="Genomic_DNA"/>
</dbReference>
<dbReference type="AlphaFoldDB" id="A0A4Q1CLB1"/>
<evidence type="ECO:0000259" key="1">
    <source>
        <dbReference type="Pfam" id="PF01370"/>
    </source>
</evidence>
<sequence>MRILITGATGLLGSNLVRLLVERGYSVGVFIHTRSYTKTLQNLPIKKHFGDILDPESVEAAVQEYNVVIHAAAITEFWPSRSKKIREVNIEGTRNVVEAVKKFNIQRLIYIGSGSSVNAPDDHPEKYELSFIGAKYGLDYVDSKYIALRYVLEKARQDGLPALAILPTFMIGPYDSLPSSGKLILALAKRKLKFYSGGGRNFVHVRDVATAIANSIEKGRVGKYYVAGNENMTYSEFFEKVTNIVGVQPPQYKLSDRVIQLAGFLSGLSSELMGNKPILSYPTAKIACDKLYVDCNDTIEELDMPQTPIETAITECYDWLNKNEHLIQSPTF</sequence>
<dbReference type="InterPro" id="IPR001509">
    <property type="entry name" value="Epimerase_deHydtase"/>
</dbReference>
<accession>A0A4Q1CLB1</accession>
<name>A0A4Q1CLB1_9BACT</name>
<evidence type="ECO:0000313" key="3">
    <source>
        <dbReference type="Proteomes" id="UP000290204"/>
    </source>
</evidence>
<organism evidence="2 3">
    <name type="scientific">Lacibacter luteus</name>
    <dbReference type="NCBI Taxonomy" id="2508719"/>
    <lineage>
        <taxon>Bacteria</taxon>
        <taxon>Pseudomonadati</taxon>
        <taxon>Bacteroidota</taxon>
        <taxon>Chitinophagia</taxon>
        <taxon>Chitinophagales</taxon>
        <taxon>Chitinophagaceae</taxon>
        <taxon>Lacibacter</taxon>
    </lineage>
</organism>